<gene>
    <name evidence="2" type="ORF">B0T25DRAFT_574074</name>
</gene>
<comment type="caution">
    <text evidence="2">The sequence shown here is derived from an EMBL/GenBank/DDBJ whole genome shotgun (WGS) entry which is preliminary data.</text>
</comment>
<dbReference type="Pfam" id="PF23155">
    <property type="entry name" value="DUF7053"/>
    <property type="match status" value="1"/>
</dbReference>
<proteinExistence type="predicted"/>
<dbReference type="PANTHER" id="PTHR38117:SF1">
    <property type="entry name" value="DUF3074 DOMAIN-CONTAINING PROTEIN"/>
    <property type="match status" value="1"/>
</dbReference>
<keyword evidence="3" id="KW-1185">Reference proteome</keyword>
<reference evidence="2" key="2">
    <citation type="submission" date="2023-06" db="EMBL/GenBank/DDBJ databases">
        <authorList>
            <consortium name="Lawrence Berkeley National Laboratory"/>
            <person name="Haridas S."/>
            <person name="Hensen N."/>
            <person name="Bonometti L."/>
            <person name="Westerberg I."/>
            <person name="Brannstrom I.O."/>
            <person name="Guillou S."/>
            <person name="Cros-Aarteil S."/>
            <person name="Calhoun S."/>
            <person name="Kuo A."/>
            <person name="Mondo S."/>
            <person name="Pangilinan J."/>
            <person name="Riley R."/>
            <person name="Labutti K."/>
            <person name="Andreopoulos B."/>
            <person name="Lipzen A."/>
            <person name="Chen C."/>
            <person name="Yanf M."/>
            <person name="Daum C."/>
            <person name="Ng V."/>
            <person name="Clum A."/>
            <person name="Steindorff A."/>
            <person name="Ohm R."/>
            <person name="Martin F."/>
            <person name="Silar P."/>
            <person name="Natvig D."/>
            <person name="Lalanne C."/>
            <person name="Gautier V."/>
            <person name="Ament-Velasquez S.L."/>
            <person name="Kruys A."/>
            <person name="Hutchinson M.I."/>
            <person name="Powell A.J."/>
            <person name="Barry K."/>
            <person name="Miller A.N."/>
            <person name="Grigoriev I.V."/>
            <person name="Debuchy R."/>
            <person name="Gladieux P."/>
            <person name="Thoren M.H."/>
            <person name="Johannesson H."/>
        </authorList>
    </citation>
    <scope>NUCLEOTIDE SEQUENCE</scope>
    <source>
        <strain evidence="2">CBS 955.72</strain>
    </source>
</reference>
<name>A0AAJ0H6U6_9PEZI</name>
<evidence type="ECO:0000313" key="2">
    <source>
        <dbReference type="EMBL" id="KAK3341730.1"/>
    </source>
</evidence>
<dbReference type="EMBL" id="JAUIQD010000008">
    <property type="protein sequence ID" value="KAK3341730.1"/>
    <property type="molecule type" value="Genomic_DNA"/>
</dbReference>
<feature type="domain" description="DUF7053" evidence="1">
    <location>
        <begin position="8"/>
        <end position="167"/>
    </location>
</feature>
<sequence>MSFFTGTTSILHSSPLPAGVTKEQAIAMLSDHAFFLSCDPLLSKFEPLTPPSPPAVPDTITAQARGTRPTTCFTVTDIVHTIPAGLWDTNVVSTYEFTDIADGVFARIRSPLSVVLDTLWEVKQGAAGLELVEAATITCSKLLVGVVKSQCENGWHKIHAKMLARLEEELKAKAAGSV</sequence>
<organism evidence="2 3">
    <name type="scientific">Lasiosphaeria hispida</name>
    <dbReference type="NCBI Taxonomy" id="260671"/>
    <lineage>
        <taxon>Eukaryota</taxon>
        <taxon>Fungi</taxon>
        <taxon>Dikarya</taxon>
        <taxon>Ascomycota</taxon>
        <taxon>Pezizomycotina</taxon>
        <taxon>Sordariomycetes</taxon>
        <taxon>Sordariomycetidae</taxon>
        <taxon>Sordariales</taxon>
        <taxon>Lasiosphaeriaceae</taxon>
        <taxon>Lasiosphaeria</taxon>
    </lineage>
</organism>
<evidence type="ECO:0000313" key="3">
    <source>
        <dbReference type="Proteomes" id="UP001275084"/>
    </source>
</evidence>
<accession>A0AAJ0H6U6</accession>
<dbReference type="Proteomes" id="UP001275084">
    <property type="component" value="Unassembled WGS sequence"/>
</dbReference>
<protein>
    <recommendedName>
        <fullName evidence="1">DUF7053 domain-containing protein</fullName>
    </recommendedName>
</protein>
<dbReference type="PANTHER" id="PTHR38117">
    <property type="entry name" value="NACHT AND WD40 DOMAIN PROTEIN"/>
    <property type="match status" value="1"/>
</dbReference>
<evidence type="ECO:0000259" key="1">
    <source>
        <dbReference type="Pfam" id="PF23155"/>
    </source>
</evidence>
<reference evidence="2" key="1">
    <citation type="journal article" date="2023" name="Mol. Phylogenet. Evol.">
        <title>Genome-scale phylogeny and comparative genomics of the fungal order Sordariales.</title>
        <authorList>
            <person name="Hensen N."/>
            <person name="Bonometti L."/>
            <person name="Westerberg I."/>
            <person name="Brannstrom I.O."/>
            <person name="Guillou S."/>
            <person name="Cros-Aarteil S."/>
            <person name="Calhoun S."/>
            <person name="Haridas S."/>
            <person name="Kuo A."/>
            <person name="Mondo S."/>
            <person name="Pangilinan J."/>
            <person name="Riley R."/>
            <person name="LaButti K."/>
            <person name="Andreopoulos B."/>
            <person name="Lipzen A."/>
            <person name="Chen C."/>
            <person name="Yan M."/>
            <person name="Daum C."/>
            <person name="Ng V."/>
            <person name="Clum A."/>
            <person name="Steindorff A."/>
            <person name="Ohm R.A."/>
            <person name="Martin F."/>
            <person name="Silar P."/>
            <person name="Natvig D.O."/>
            <person name="Lalanne C."/>
            <person name="Gautier V."/>
            <person name="Ament-Velasquez S.L."/>
            <person name="Kruys A."/>
            <person name="Hutchinson M.I."/>
            <person name="Powell A.J."/>
            <person name="Barry K."/>
            <person name="Miller A.N."/>
            <person name="Grigoriev I.V."/>
            <person name="Debuchy R."/>
            <person name="Gladieux P."/>
            <person name="Hiltunen Thoren M."/>
            <person name="Johannesson H."/>
        </authorList>
    </citation>
    <scope>NUCLEOTIDE SEQUENCE</scope>
    <source>
        <strain evidence="2">CBS 955.72</strain>
    </source>
</reference>
<dbReference type="AlphaFoldDB" id="A0AAJ0H6U6"/>
<dbReference type="InterPro" id="IPR055481">
    <property type="entry name" value="DUF7053"/>
</dbReference>